<dbReference type="FunFam" id="3.40.50.720:FF:000084">
    <property type="entry name" value="Short-chain dehydrogenase reductase"/>
    <property type="match status" value="1"/>
</dbReference>
<dbReference type="SUPFAM" id="SSF51735">
    <property type="entry name" value="NAD(P)-binding Rossmann-fold domains"/>
    <property type="match status" value="1"/>
</dbReference>
<dbReference type="PRINTS" id="PR00081">
    <property type="entry name" value="GDHRDH"/>
</dbReference>
<dbReference type="RefSeq" id="WP_235057489.1">
    <property type="nucleotide sequence ID" value="NZ_JAKFHA010000038.1"/>
</dbReference>
<evidence type="ECO:0000256" key="2">
    <source>
        <dbReference type="ARBA" id="ARBA00023002"/>
    </source>
</evidence>
<dbReference type="InterPro" id="IPR036291">
    <property type="entry name" value="NAD(P)-bd_dom_sf"/>
</dbReference>
<dbReference type="Proteomes" id="UP001165378">
    <property type="component" value="Unassembled WGS sequence"/>
</dbReference>
<protein>
    <submittedName>
        <fullName evidence="5">3-oxoacyl-ACP reductase</fullName>
    </submittedName>
</protein>
<evidence type="ECO:0000259" key="4">
    <source>
        <dbReference type="SMART" id="SM00822"/>
    </source>
</evidence>
<dbReference type="AlphaFoldDB" id="A0AA41Q888"/>
<gene>
    <name evidence="5" type="ORF">LZ495_36655</name>
</gene>
<dbReference type="PROSITE" id="PS00061">
    <property type="entry name" value="ADH_SHORT"/>
    <property type="match status" value="1"/>
</dbReference>
<dbReference type="PANTHER" id="PTHR45024">
    <property type="entry name" value="DEHYDROGENASES, SHORT CHAIN"/>
    <property type="match status" value="1"/>
</dbReference>
<dbReference type="PANTHER" id="PTHR45024:SF2">
    <property type="entry name" value="SCP2 DOMAIN-CONTAINING PROTEIN"/>
    <property type="match status" value="1"/>
</dbReference>
<comment type="similarity">
    <text evidence="1 3">Belongs to the short-chain dehydrogenases/reductases (SDR) family.</text>
</comment>
<dbReference type="Pfam" id="PF00106">
    <property type="entry name" value="adh_short"/>
    <property type="match status" value="1"/>
</dbReference>
<accession>A0AA41Q888</accession>
<evidence type="ECO:0000256" key="1">
    <source>
        <dbReference type="ARBA" id="ARBA00006484"/>
    </source>
</evidence>
<dbReference type="GO" id="GO:0016491">
    <property type="term" value="F:oxidoreductase activity"/>
    <property type="evidence" value="ECO:0007669"/>
    <property type="project" value="UniProtKB-KW"/>
</dbReference>
<dbReference type="InterPro" id="IPR051687">
    <property type="entry name" value="Peroxisomal_Beta-Oxidation"/>
</dbReference>
<sequence length="307" mass="32367">MTTSLAGKVAVLTGAGGGLGRAEALELAKQGAKVVVNDFAPEGAPNPAQAVVDEIIRGGGEAVAHRGDISNFETGGELIQLAIDTFGSIDILVNNAGVLRDRMLFSMTEAEWDIVLAVHAKGTFNTSHHAAKYWRDKSKAEGGPVYARIVNTASEAFLAGSPGQPNYAAAKSAIVGLTMSTANGCHRYGVRANAIAPRALTNMTSNVFNAKDDLADGELDPLAPEHVSPLVAFLASPAAENISGQVFVVHGGFVAVVERPTLQAKFDSKQATFTPDELEQVLVPHYADKKLNQGYSATDLLFLKRER</sequence>
<evidence type="ECO:0000313" key="5">
    <source>
        <dbReference type="EMBL" id="MCF2532715.1"/>
    </source>
</evidence>
<comment type="caution">
    <text evidence="5">The sequence shown here is derived from an EMBL/GenBank/DDBJ whole genome shotgun (WGS) entry which is preliminary data.</text>
</comment>
<evidence type="ECO:0000256" key="3">
    <source>
        <dbReference type="RuleBase" id="RU000363"/>
    </source>
</evidence>
<keyword evidence="6" id="KW-1185">Reference proteome</keyword>
<dbReference type="SMART" id="SM00822">
    <property type="entry name" value="PKS_KR"/>
    <property type="match status" value="1"/>
</dbReference>
<dbReference type="EMBL" id="JAKFHA010000038">
    <property type="protein sequence ID" value="MCF2532715.1"/>
    <property type="molecule type" value="Genomic_DNA"/>
</dbReference>
<reference evidence="5" key="1">
    <citation type="submission" date="2022-01" db="EMBL/GenBank/DDBJ databases">
        <title>Genome-Based Taxonomic Classification of the Phylum Actinobacteria.</title>
        <authorList>
            <person name="Gao Y."/>
        </authorList>
    </citation>
    <scope>NUCLEOTIDE SEQUENCE</scope>
    <source>
        <strain evidence="5">KLBMP 8922</strain>
    </source>
</reference>
<dbReference type="InterPro" id="IPR002347">
    <property type="entry name" value="SDR_fam"/>
</dbReference>
<dbReference type="InterPro" id="IPR020904">
    <property type="entry name" value="Sc_DH/Rdtase_CS"/>
</dbReference>
<evidence type="ECO:0000313" key="6">
    <source>
        <dbReference type="Proteomes" id="UP001165378"/>
    </source>
</evidence>
<dbReference type="NCBIfam" id="NF005862">
    <property type="entry name" value="PRK07792.1"/>
    <property type="match status" value="1"/>
</dbReference>
<name>A0AA41Q888_9ACTN</name>
<feature type="domain" description="Ketoreductase" evidence="4">
    <location>
        <begin position="8"/>
        <end position="227"/>
    </location>
</feature>
<proteinExistence type="inferred from homology"/>
<dbReference type="InterPro" id="IPR057326">
    <property type="entry name" value="KR_dom"/>
</dbReference>
<keyword evidence="2" id="KW-0560">Oxidoreductase</keyword>
<organism evidence="5 6">
    <name type="scientific">Yinghuangia soli</name>
    <dbReference type="NCBI Taxonomy" id="2908204"/>
    <lineage>
        <taxon>Bacteria</taxon>
        <taxon>Bacillati</taxon>
        <taxon>Actinomycetota</taxon>
        <taxon>Actinomycetes</taxon>
        <taxon>Kitasatosporales</taxon>
        <taxon>Streptomycetaceae</taxon>
        <taxon>Yinghuangia</taxon>
    </lineage>
</organism>
<dbReference type="PRINTS" id="PR00080">
    <property type="entry name" value="SDRFAMILY"/>
</dbReference>
<dbReference type="Gene3D" id="3.40.50.720">
    <property type="entry name" value="NAD(P)-binding Rossmann-like Domain"/>
    <property type="match status" value="1"/>
</dbReference>